<evidence type="ECO:0000313" key="6">
    <source>
        <dbReference type="EMBL" id="QAT13877.1"/>
    </source>
</evidence>
<dbReference type="Proteomes" id="UP000287388">
    <property type="component" value="Chromosome"/>
</dbReference>
<keyword evidence="3" id="KW-0378">Hydrolase</keyword>
<dbReference type="GO" id="GO:0006508">
    <property type="term" value="P:proteolysis"/>
    <property type="evidence" value="ECO:0007669"/>
    <property type="project" value="UniProtKB-KW"/>
</dbReference>
<protein>
    <submittedName>
        <fullName evidence="6">HK97 family phage prohead protease</fullName>
    </submittedName>
</protein>
<dbReference type="InterPro" id="IPR054613">
    <property type="entry name" value="Peptidase_S78_dom"/>
</dbReference>
<evidence type="ECO:0000313" key="7">
    <source>
        <dbReference type="EMBL" id="QQB88757.1"/>
    </source>
</evidence>
<evidence type="ECO:0000256" key="3">
    <source>
        <dbReference type="ARBA" id="ARBA00022801"/>
    </source>
</evidence>
<dbReference type="NCBIfam" id="TIGR01543">
    <property type="entry name" value="proheadase_HK97"/>
    <property type="match status" value="1"/>
</dbReference>
<dbReference type="InterPro" id="IPR006433">
    <property type="entry name" value="Prohead_protease"/>
</dbReference>
<accession>A0A410NVG6</accession>
<evidence type="ECO:0000313" key="8">
    <source>
        <dbReference type="EMBL" id="QQB89298.1"/>
    </source>
</evidence>
<evidence type="ECO:0000259" key="4">
    <source>
        <dbReference type="Pfam" id="PF04586"/>
    </source>
</evidence>
<sequence length="229" mass="24973">MQTKDFDLDLKEVGDDGTFAGYGSIFGNADSYGEIVEPGAFAASLRAHAKAKTMPMMLWQHDTWQPIGVWTLMEEDQRGLRCEGRLLLGVKQADEAHIMLKAGAIRGLSIGYRELAAEPDGNNRRLKKLDLREVSIVSFPANDKATVTSVKTERAAEFVRRLREGEPPSTKEFEDILGDLGVPKALRAGIASHGYAKAIRSESGGIDPAVKSAMTDLRAALDGFLNPRT</sequence>
<evidence type="ECO:0000313" key="9">
    <source>
        <dbReference type="Proteomes" id="UP000287388"/>
    </source>
</evidence>
<dbReference type="Proteomes" id="UP000596117">
    <property type="component" value="Chromosome"/>
</dbReference>
<dbReference type="EMBL" id="CP066026">
    <property type="protein sequence ID" value="QQB89298.1"/>
    <property type="molecule type" value="Genomic_DNA"/>
</dbReference>
<reference evidence="6 9" key="1">
    <citation type="submission" date="2019-01" db="EMBL/GenBank/DDBJ databases">
        <title>Brevundimonas diminuta Genome sequencing and assembly.</title>
        <authorList>
            <person name="Chen H."/>
        </authorList>
    </citation>
    <scope>NUCLEOTIDE SEQUENCE [LARGE SCALE GENOMIC DNA]</scope>
    <source>
        <strain evidence="6">ATCC</strain>
        <strain evidence="9">ATCC(B) 19146</strain>
    </source>
</reference>
<feature type="domain" description="Prohead serine protease" evidence="4">
    <location>
        <begin position="8"/>
        <end position="152"/>
    </location>
</feature>
<dbReference type="AlphaFoldDB" id="A0A410NVG6"/>
<proteinExistence type="predicted"/>
<keyword evidence="2 6" id="KW-0645">Protease</keyword>
<evidence type="ECO:0000256" key="2">
    <source>
        <dbReference type="ARBA" id="ARBA00022670"/>
    </source>
</evidence>
<dbReference type="EMBL" id="CP035093">
    <property type="protein sequence ID" value="QAT13340.1"/>
    <property type="molecule type" value="Genomic_DNA"/>
</dbReference>
<dbReference type="RefSeq" id="WP_128719036.1">
    <property type="nucleotide sequence ID" value="NZ_BJNC01000049.1"/>
</dbReference>
<evidence type="ECO:0000313" key="5">
    <source>
        <dbReference type="EMBL" id="QAT13340.1"/>
    </source>
</evidence>
<keyword evidence="10" id="KW-1185">Reference proteome</keyword>
<dbReference type="KEGG" id="bdm:EQG53_05605"/>
<keyword evidence="1" id="KW-1188">Viral release from host cell</keyword>
<evidence type="ECO:0000313" key="10">
    <source>
        <dbReference type="Proteomes" id="UP000596117"/>
    </source>
</evidence>
<organism evidence="6 9">
    <name type="scientific">Brevundimonas diminuta</name>
    <name type="common">Pseudomonas diminuta</name>
    <dbReference type="NCBI Taxonomy" id="293"/>
    <lineage>
        <taxon>Bacteria</taxon>
        <taxon>Pseudomonadati</taxon>
        <taxon>Pseudomonadota</taxon>
        <taxon>Alphaproteobacteria</taxon>
        <taxon>Caulobacterales</taxon>
        <taxon>Caulobacteraceae</taxon>
        <taxon>Brevundimonas</taxon>
    </lineage>
</organism>
<dbReference type="Pfam" id="PF04586">
    <property type="entry name" value="Peptidase_S78"/>
    <property type="match status" value="1"/>
</dbReference>
<dbReference type="EMBL" id="CP066026">
    <property type="protein sequence ID" value="QQB88757.1"/>
    <property type="molecule type" value="Genomic_DNA"/>
</dbReference>
<dbReference type="EMBL" id="CP035093">
    <property type="protein sequence ID" value="QAT13877.1"/>
    <property type="molecule type" value="Genomic_DNA"/>
</dbReference>
<dbReference type="SUPFAM" id="SSF50789">
    <property type="entry name" value="Herpes virus serine proteinase, assemblin"/>
    <property type="match status" value="1"/>
</dbReference>
<dbReference type="KEGG" id="bdm:EQG53_02640"/>
<reference evidence="7 10" key="2">
    <citation type="submission" date="2020-12" db="EMBL/GenBank/DDBJ databases">
        <title>FDA dAtabase for Regulatory Grade micrObial Sequences (FDA-ARGOS): Supporting development and validation of Infectious Disease Dx tests.</title>
        <authorList>
            <person name="Kerrigan L."/>
            <person name="Long C."/>
            <person name="Tallon L."/>
            <person name="Sadzewicz L."/>
            <person name="Zhao X."/>
            <person name="Boylan J."/>
            <person name="Ott S."/>
            <person name="Bowen H."/>
            <person name="Vavikolanu K."/>
            <person name="Mehta A."/>
            <person name="Aluvathingal J."/>
            <person name="Nadendla S."/>
            <person name="Yan Y."/>
            <person name="Sichtig H."/>
        </authorList>
    </citation>
    <scope>NUCLEOTIDE SEQUENCE [LARGE SCALE GENOMIC DNA]</scope>
    <source>
        <strain evidence="7 10">FDAARGOS_1026</strain>
    </source>
</reference>
<evidence type="ECO:0000256" key="1">
    <source>
        <dbReference type="ARBA" id="ARBA00022612"/>
    </source>
</evidence>
<dbReference type="GO" id="GO:0008233">
    <property type="term" value="F:peptidase activity"/>
    <property type="evidence" value="ECO:0007669"/>
    <property type="project" value="UniProtKB-KW"/>
</dbReference>
<name>A0A410NVG6_BREDI</name>
<gene>
    <name evidence="5" type="ORF">EQG53_02640</name>
    <name evidence="6" type="ORF">EQG53_05605</name>
    <name evidence="8" type="ORF">I6H83_02310</name>
    <name evidence="7" type="ORF">I6H83_16820</name>
</gene>